<dbReference type="CDD" id="cd17541">
    <property type="entry name" value="REC_CheB-like"/>
    <property type="match status" value="1"/>
</dbReference>
<dbReference type="Gene3D" id="3.40.50.180">
    <property type="entry name" value="Methylesterase CheB, C-terminal domain"/>
    <property type="match status" value="1"/>
</dbReference>
<evidence type="ECO:0000259" key="8">
    <source>
        <dbReference type="PROSITE" id="PS50110"/>
    </source>
</evidence>
<dbReference type="SUPFAM" id="SSF52738">
    <property type="entry name" value="Methylesterase CheB, C-terminal domain"/>
    <property type="match status" value="1"/>
</dbReference>
<dbReference type="SUPFAM" id="SSF52172">
    <property type="entry name" value="CheY-like"/>
    <property type="match status" value="1"/>
</dbReference>
<dbReference type="KEGG" id="rul:UC8_19840"/>
<dbReference type="PIRSF" id="PIRSF000876">
    <property type="entry name" value="RR_chemtxs_CheB"/>
    <property type="match status" value="1"/>
</dbReference>
<evidence type="ECO:0000256" key="2">
    <source>
        <dbReference type="ARBA" id="ARBA00022500"/>
    </source>
</evidence>
<dbReference type="Pfam" id="PF00072">
    <property type="entry name" value="Response_reg"/>
    <property type="match status" value="1"/>
</dbReference>
<keyword evidence="1 5" id="KW-0963">Cytoplasm</keyword>
<dbReference type="AlphaFoldDB" id="A0A5B9R1A9"/>
<evidence type="ECO:0000256" key="3">
    <source>
        <dbReference type="ARBA" id="ARBA00022801"/>
    </source>
</evidence>
<dbReference type="PANTHER" id="PTHR42872">
    <property type="entry name" value="PROTEIN-GLUTAMATE METHYLESTERASE/PROTEIN-GLUTAMINE GLUTAMINASE"/>
    <property type="match status" value="1"/>
</dbReference>
<dbReference type="InterPro" id="IPR008248">
    <property type="entry name" value="CheB-like"/>
</dbReference>
<evidence type="ECO:0000313" key="10">
    <source>
        <dbReference type="EMBL" id="QEG39981.1"/>
    </source>
</evidence>
<dbReference type="InterPro" id="IPR001789">
    <property type="entry name" value="Sig_transdc_resp-reg_receiver"/>
</dbReference>
<evidence type="ECO:0000256" key="4">
    <source>
        <dbReference type="ARBA" id="ARBA00048267"/>
    </source>
</evidence>
<evidence type="ECO:0000256" key="1">
    <source>
        <dbReference type="ARBA" id="ARBA00022490"/>
    </source>
</evidence>
<dbReference type="EC" id="3.5.1.44" evidence="5"/>
<dbReference type="OrthoDB" id="9793421at2"/>
<feature type="domain" description="Response regulatory" evidence="8">
    <location>
        <begin position="3"/>
        <end position="121"/>
    </location>
</feature>
<dbReference type="PROSITE" id="PS50110">
    <property type="entry name" value="RESPONSE_REGULATORY"/>
    <property type="match status" value="1"/>
</dbReference>
<proteinExistence type="inferred from homology"/>
<reference evidence="10 11" key="1">
    <citation type="submission" date="2019-08" db="EMBL/GenBank/DDBJ databases">
        <title>Deep-cultivation of Planctomycetes and their phenomic and genomic characterization uncovers novel biology.</title>
        <authorList>
            <person name="Wiegand S."/>
            <person name="Jogler M."/>
            <person name="Boedeker C."/>
            <person name="Pinto D."/>
            <person name="Vollmers J."/>
            <person name="Rivas-Marin E."/>
            <person name="Kohn T."/>
            <person name="Peeters S.H."/>
            <person name="Heuer A."/>
            <person name="Rast P."/>
            <person name="Oberbeckmann S."/>
            <person name="Bunk B."/>
            <person name="Jeske O."/>
            <person name="Meyerdierks A."/>
            <person name="Storesund J.E."/>
            <person name="Kallscheuer N."/>
            <person name="Luecker S."/>
            <person name="Lage O.M."/>
            <person name="Pohl T."/>
            <person name="Merkel B.J."/>
            <person name="Hornburger P."/>
            <person name="Mueller R.-W."/>
            <person name="Bruemmer F."/>
            <person name="Labrenz M."/>
            <person name="Spormann A.M."/>
            <person name="Op den Camp H."/>
            <person name="Overmann J."/>
            <person name="Amann R."/>
            <person name="Jetten M.S.M."/>
            <person name="Mascher T."/>
            <person name="Medema M.H."/>
            <person name="Devos D.P."/>
            <person name="Kaster A.-K."/>
            <person name="Ovreas L."/>
            <person name="Rohde M."/>
            <person name="Galperin M.Y."/>
            <person name="Jogler C."/>
        </authorList>
    </citation>
    <scope>NUCLEOTIDE SEQUENCE [LARGE SCALE GENOMIC DNA]</scope>
    <source>
        <strain evidence="10 11">UC8</strain>
    </source>
</reference>
<evidence type="ECO:0000256" key="7">
    <source>
        <dbReference type="PROSITE-ProRule" id="PRU00169"/>
    </source>
</evidence>
<comment type="catalytic activity">
    <reaction evidence="5">
        <text>L-glutaminyl-[protein] + H2O = L-glutamyl-[protein] + NH4(+)</text>
        <dbReference type="Rhea" id="RHEA:16441"/>
        <dbReference type="Rhea" id="RHEA-COMP:10207"/>
        <dbReference type="Rhea" id="RHEA-COMP:10208"/>
        <dbReference type="ChEBI" id="CHEBI:15377"/>
        <dbReference type="ChEBI" id="CHEBI:28938"/>
        <dbReference type="ChEBI" id="CHEBI:29973"/>
        <dbReference type="ChEBI" id="CHEBI:30011"/>
        <dbReference type="EC" id="3.5.1.44"/>
    </reaction>
</comment>
<evidence type="ECO:0000313" key="11">
    <source>
        <dbReference type="Proteomes" id="UP000325286"/>
    </source>
</evidence>
<keyword evidence="2 5" id="KW-0145">Chemotaxis</keyword>
<evidence type="ECO:0000256" key="5">
    <source>
        <dbReference type="HAMAP-Rule" id="MF_00099"/>
    </source>
</evidence>
<keyword evidence="3 5" id="KW-0378">Hydrolase</keyword>
<gene>
    <name evidence="10" type="primary">cheB_2</name>
    <name evidence="5" type="synonym">cheB</name>
    <name evidence="10" type="ORF">UC8_19840</name>
</gene>
<dbReference type="EC" id="3.1.1.61" evidence="5"/>
<evidence type="ECO:0000256" key="6">
    <source>
        <dbReference type="PROSITE-ProRule" id="PRU00050"/>
    </source>
</evidence>
<keyword evidence="5 7" id="KW-0597">Phosphoprotein</keyword>
<comment type="function">
    <text evidence="5">Involved in chemotaxis. Part of a chemotaxis signal transduction system that modulates chemotaxis in response to various stimuli. Catalyzes the demethylation of specific methylglutamate residues introduced into the chemoreceptors (methyl-accepting chemotaxis proteins or MCP) by CheR. Also mediates the irreversible deamidation of specific glutamine residues to glutamic acid.</text>
</comment>
<dbReference type="PROSITE" id="PS50122">
    <property type="entry name" value="CHEB"/>
    <property type="match status" value="1"/>
</dbReference>
<dbReference type="Pfam" id="PF01339">
    <property type="entry name" value="CheB_methylest"/>
    <property type="match status" value="1"/>
</dbReference>
<feature type="active site" evidence="5 6">
    <location>
        <position position="296"/>
    </location>
</feature>
<feature type="modified residue" description="4-aspartylphosphate" evidence="5 7">
    <location>
        <position position="54"/>
    </location>
</feature>
<dbReference type="GO" id="GO:0006935">
    <property type="term" value="P:chemotaxis"/>
    <property type="evidence" value="ECO:0007669"/>
    <property type="project" value="UniProtKB-UniRule"/>
</dbReference>
<dbReference type="InterPro" id="IPR011006">
    <property type="entry name" value="CheY-like_superfamily"/>
</dbReference>
<comment type="subcellular location">
    <subcellularLocation>
        <location evidence="5">Cytoplasm</location>
    </subcellularLocation>
</comment>
<organism evidence="10 11">
    <name type="scientific">Roseimaritima ulvae</name>
    <dbReference type="NCBI Taxonomy" id="980254"/>
    <lineage>
        <taxon>Bacteria</taxon>
        <taxon>Pseudomonadati</taxon>
        <taxon>Planctomycetota</taxon>
        <taxon>Planctomycetia</taxon>
        <taxon>Pirellulales</taxon>
        <taxon>Pirellulaceae</taxon>
        <taxon>Roseimaritima</taxon>
    </lineage>
</organism>
<dbReference type="Gene3D" id="3.40.50.2300">
    <property type="match status" value="1"/>
</dbReference>
<dbReference type="Proteomes" id="UP000325286">
    <property type="component" value="Chromosome"/>
</dbReference>
<dbReference type="SMART" id="SM00448">
    <property type="entry name" value="REC"/>
    <property type="match status" value="1"/>
</dbReference>
<dbReference type="EMBL" id="CP042914">
    <property type="protein sequence ID" value="QEG39981.1"/>
    <property type="molecule type" value="Genomic_DNA"/>
</dbReference>
<dbReference type="GO" id="GO:0005737">
    <property type="term" value="C:cytoplasm"/>
    <property type="evidence" value="ECO:0007669"/>
    <property type="project" value="UniProtKB-SubCell"/>
</dbReference>
<dbReference type="GO" id="GO:0000156">
    <property type="term" value="F:phosphorelay response regulator activity"/>
    <property type="evidence" value="ECO:0007669"/>
    <property type="project" value="InterPro"/>
</dbReference>
<sequence>MPRILIVDDSPTAREMLAAIMQTDPDIEVIGFAINGREAVAKTKDLQPDLVTMDVNMPELDGFQATKEIMIECPTPIIIVSSSPRIKEVSTSMQALQAGALTVLSKPSGVLQPDFHHQAAEIISNVKAMADVLVIRHRRRMAAAPSVVREAVAASPIEPPVAPPATALRCVAVVASTGGPPALAQLLRVLPADFPVPILLVQHIVSAFGEGFVRWLDSVVPLRVTMAVDGELLQPGCVYVAPHDHHLGVTKGCRTRLDDGPEIGGFRPAGDFLFASAAEMFGEKTVGIILTGMGQDGVQGIRAIRNAGGRTIAQDEQSCVIYGMPRAAVEQGLIDDVLPIDQIPGQLMRMLAACSS</sequence>
<evidence type="ECO:0000259" key="9">
    <source>
        <dbReference type="PROSITE" id="PS50122"/>
    </source>
</evidence>
<dbReference type="GO" id="GO:0008984">
    <property type="term" value="F:protein-glutamate methylesterase activity"/>
    <property type="evidence" value="ECO:0007669"/>
    <property type="project" value="UniProtKB-UniRule"/>
</dbReference>
<dbReference type="GO" id="GO:0050568">
    <property type="term" value="F:protein-glutamine glutaminase activity"/>
    <property type="evidence" value="ECO:0007669"/>
    <property type="project" value="UniProtKB-UniRule"/>
</dbReference>
<comment type="PTM">
    <text evidence="5">Phosphorylated by CheA. Phosphorylation of the N-terminal regulatory domain activates the methylesterase activity.</text>
</comment>
<comment type="domain">
    <text evidence="5">Contains a C-terminal catalytic domain, and an N-terminal region which modulates catalytic activity.</text>
</comment>
<dbReference type="PANTHER" id="PTHR42872:SF6">
    <property type="entry name" value="PROTEIN-GLUTAMATE METHYLESTERASE_PROTEIN-GLUTAMINE GLUTAMINASE"/>
    <property type="match status" value="1"/>
</dbReference>
<feature type="domain" description="CheB-type methylesterase" evidence="9">
    <location>
        <begin position="164"/>
        <end position="354"/>
    </location>
</feature>
<dbReference type="InterPro" id="IPR035909">
    <property type="entry name" value="CheB_C"/>
</dbReference>
<feature type="active site" evidence="5 6">
    <location>
        <position position="203"/>
    </location>
</feature>
<keyword evidence="11" id="KW-1185">Reference proteome</keyword>
<name>A0A5B9R1A9_9BACT</name>
<accession>A0A5B9R1A9</accession>
<feature type="active site" evidence="5 6">
    <location>
        <position position="176"/>
    </location>
</feature>
<comment type="similarity">
    <text evidence="5">Belongs to the CheB family.</text>
</comment>
<protein>
    <recommendedName>
        <fullName evidence="5">Protein-glutamate methylesterase/protein-glutamine glutaminase</fullName>
        <ecNumber evidence="5">3.1.1.61</ecNumber>
        <ecNumber evidence="5">3.5.1.44</ecNumber>
    </recommendedName>
</protein>
<dbReference type="CDD" id="cd16432">
    <property type="entry name" value="CheB_Rec"/>
    <property type="match status" value="1"/>
</dbReference>
<dbReference type="InterPro" id="IPR000673">
    <property type="entry name" value="Sig_transdc_resp-reg_Me-estase"/>
</dbReference>
<dbReference type="HAMAP" id="MF_00099">
    <property type="entry name" value="CheB_chemtxs"/>
    <property type="match status" value="1"/>
</dbReference>
<comment type="catalytic activity">
    <reaction evidence="4 5">
        <text>[protein]-L-glutamate 5-O-methyl ester + H2O = L-glutamyl-[protein] + methanol + H(+)</text>
        <dbReference type="Rhea" id="RHEA:23236"/>
        <dbReference type="Rhea" id="RHEA-COMP:10208"/>
        <dbReference type="Rhea" id="RHEA-COMP:10311"/>
        <dbReference type="ChEBI" id="CHEBI:15377"/>
        <dbReference type="ChEBI" id="CHEBI:15378"/>
        <dbReference type="ChEBI" id="CHEBI:17790"/>
        <dbReference type="ChEBI" id="CHEBI:29973"/>
        <dbReference type="ChEBI" id="CHEBI:82795"/>
        <dbReference type="EC" id="3.1.1.61"/>
    </reaction>
</comment>
<dbReference type="NCBIfam" id="NF001965">
    <property type="entry name" value="PRK00742.1"/>
    <property type="match status" value="1"/>
</dbReference>
<dbReference type="RefSeq" id="WP_068136544.1">
    <property type="nucleotide sequence ID" value="NZ_CP042914.1"/>
</dbReference>